<protein>
    <recommendedName>
        <fullName evidence="2 5">peptidylprolyl isomerase</fullName>
        <ecNumber evidence="2 5">5.2.1.8</ecNumber>
    </recommendedName>
</protein>
<evidence type="ECO:0000313" key="7">
    <source>
        <dbReference type="EMBL" id="KAK9844414.1"/>
    </source>
</evidence>
<feature type="domain" description="PPIase FKBP-type" evidence="6">
    <location>
        <begin position="99"/>
        <end position="194"/>
    </location>
</feature>
<accession>A0AAW1SEV6</accession>
<evidence type="ECO:0000256" key="1">
    <source>
        <dbReference type="ARBA" id="ARBA00000971"/>
    </source>
</evidence>
<gene>
    <name evidence="7" type="ORF">WJX74_002168</name>
</gene>
<dbReference type="PANTHER" id="PTHR47833:SF2">
    <property type="entry name" value="PEPTIDYLPROLYL ISOMERASE"/>
    <property type="match status" value="1"/>
</dbReference>
<dbReference type="Pfam" id="PF00254">
    <property type="entry name" value="FKBP_C"/>
    <property type="match status" value="1"/>
</dbReference>
<dbReference type="InterPro" id="IPR044183">
    <property type="entry name" value="PNSL4/FKBP13-like"/>
</dbReference>
<dbReference type="Gene3D" id="3.10.50.40">
    <property type="match status" value="1"/>
</dbReference>
<dbReference type="InterPro" id="IPR001179">
    <property type="entry name" value="PPIase_FKBP_dom"/>
</dbReference>
<dbReference type="GO" id="GO:0003755">
    <property type="term" value="F:peptidyl-prolyl cis-trans isomerase activity"/>
    <property type="evidence" value="ECO:0007669"/>
    <property type="project" value="UniProtKB-KW"/>
</dbReference>
<name>A0AAW1SEV6_9CHLO</name>
<dbReference type="PROSITE" id="PS50059">
    <property type="entry name" value="FKBP_PPIASE"/>
    <property type="match status" value="1"/>
</dbReference>
<dbReference type="SUPFAM" id="SSF54534">
    <property type="entry name" value="FKBP-like"/>
    <property type="match status" value="1"/>
</dbReference>
<keyword evidence="4 5" id="KW-0413">Isomerase</keyword>
<evidence type="ECO:0000256" key="3">
    <source>
        <dbReference type="ARBA" id="ARBA00023110"/>
    </source>
</evidence>
<sequence>MSSLPSRGSLCTTGTPLKVQVRPARPCVCTRARQIRAAQGPVGEARRAVLFALAIGSGALQVSAAAAAASTSCTDFKTSASGLQWCDIQEGSGKSPTKGASIKAHYTGRLASNGAVFDSSYERRRPLTFKVGIRQVIAGWDQGIIGSDDIPPMKEGGKRQLIIPPELGYGQRGAGGVIPPNATLKFDVELLGKK</sequence>
<evidence type="ECO:0000259" key="6">
    <source>
        <dbReference type="PROSITE" id="PS50059"/>
    </source>
</evidence>
<keyword evidence="3 5" id="KW-0697">Rotamase</keyword>
<comment type="catalytic activity">
    <reaction evidence="1 5">
        <text>[protein]-peptidylproline (omega=180) = [protein]-peptidylproline (omega=0)</text>
        <dbReference type="Rhea" id="RHEA:16237"/>
        <dbReference type="Rhea" id="RHEA-COMP:10747"/>
        <dbReference type="Rhea" id="RHEA-COMP:10748"/>
        <dbReference type="ChEBI" id="CHEBI:83833"/>
        <dbReference type="ChEBI" id="CHEBI:83834"/>
        <dbReference type="EC" id="5.2.1.8"/>
    </reaction>
</comment>
<organism evidence="7 8">
    <name type="scientific">Apatococcus lobatus</name>
    <dbReference type="NCBI Taxonomy" id="904363"/>
    <lineage>
        <taxon>Eukaryota</taxon>
        <taxon>Viridiplantae</taxon>
        <taxon>Chlorophyta</taxon>
        <taxon>core chlorophytes</taxon>
        <taxon>Trebouxiophyceae</taxon>
        <taxon>Chlorellales</taxon>
        <taxon>Chlorellaceae</taxon>
        <taxon>Apatococcus</taxon>
    </lineage>
</organism>
<dbReference type="FunFam" id="3.10.50.40:FF:000006">
    <property type="entry name" value="Peptidyl-prolyl cis-trans isomerase"/>
    <property type="match status" value="1"/>
</dbReference>
<keyword evidence="8" id="KW-1185">Reference proteome</keyword>
<dbReference type="EMBL" id="JALJOS010000001">
    <property type="protein sequence ID" value="KAK9844414.1"/>
    <property type="molecule type" value="Genomic_DNA"/>
</dbReference>
<dbReference type="EC" id="5.2.1.8" evidence="2 5"/>
<dbReference type="Proteomes" id="UP001438707">
    <property type="component" value="Unassembled WGS sequence"/>
</dbReference>
<proteinExistence type="predicted"/>
<comment type="caution">
    <text evidence="7">The sequence shown here is derived from an EMBL/GenBank/DDBJ whole genome shotgun (WGS) entry which is preliminary data.</text>
</comment>
<reference evidence="7 8" key="1">
    <citation type="journal article" date="2024" name="Nat. Commun.">
        <title>Phylogenomics reveals the evolutionary origins of lichenization in chlorophyte algae.</title>
        <authorList>
            <person name="Puginier C."/>
            <person name="Libourel C."/>
            <person name="Otte J."/>
            <person name="Skaloud P."/>
            <person name="Haon M."/>
            <person name="Grisel S."/>
            <person name="Petersen M."/>
            <person name="Berrin J.G."/>
            <person name="Delaux P.M."/>
            <person name="Dal Grande F."/>
            <person name="Keller J."/>
        </authorList>
    </citation>
    <scope>NUCLEOTIDE SEQUENCE [LARGE SCALE GENOMIC DNA]</scope>
    <source>
        <strain evidence="7 8">SAG 2145</strain>
    </source>
</reference>
<evidence type="ECO:0000256" key="5">
    <source>
        <dbReference type="PROSITE-ProRule" id="PRU00277"/>
    </source>
</evidence>
<evidence type="ECO:0000313" key="8">
    <source>
        <dbReference type="Proteomes" id="UP001438707"/>
    </source>
</evidence>
<dbReference type="PANTHER" id="PTHR47833">
    <property type="entry name" value="PHOTOSYNTHETIC NDH SUBUNIT OF LUMENAL LOCATION 4, CHLOROPLASTIC"/>
    <property type="match status" value="1"/>
</dbReference>
<dbReference type="AlphaFoldDB" id="A0AAW1SEV6"/>
<dbReference type="InterPro" id="IPR046357">
    <property type="entry name" value="PPIase_dom_sf"/>
</dbReference>
<evidence type="ECO:0000256" key="4">
    <source>
        <dbReference type="ARBA" id="ARBA00023235"/>
    </source>
</evidence>
<evidence type="ECO:0000256" key="2">
    <source>
        <dbReference type="ARBA" id="ARBA00013194"/>
    </source>
</evidence>
<dbReference type="GO" id="GO:0009507">
    <property type="term" value="C:chloroplast"/>
    <property type="evidence" value="ECO:0007669"/>
    <property type="project" value="InterPro"/>
</dbReference>